<evidence type="ECO:0000313" key="2">
    <source>
        <dbReference type="Proteomes" id="UP000199595"/>
    </source>
</evidence>
<name>A0A1H2XYS3_9FLAO</name>
<reference evidence="1 2" key="1">
    <citation type="submission" date="2016-10" db="EMBL/GenBank/DDBJ databases">
        <authorList>
            <person name="de Groot N.N."/>
        </authorList>
    </citation>
    <scope>NUCLEOTIDE SEQUENCE [LARGE SCALE GENOMIC DNA]</scope>
    <source>
        <strain evidence="1 2">DSM 24956</strain>
    </source>
</reference>
<dbReference type="EMBL" id="FNNJ01000002">
    <property type="protein sequence ID" value="SDW98102.1"/>
    <property type="molecule type" value="Genomic_DNA"/>
</dbReference>
<gene>
    <name evidence="1" type="ORF">SAMN05444411_102594</name>
</gene>
<dbReference type="AlphaFoldDB" id="A0A1H2XYS3"/>
<dbReference type="STRING" id="762486.SAMN05444411_102594"/>
<evidence type="ECO:0000313" key="1">
    <source>
        <dbReference type="EMBL" id="SDW98102.1"/>
    </source>
</evidence>
<protein>
    <submittedName>
        <fullName evidence="1">Uncharacterized protein</fullName>
    </submittedName>
</protein>
<proteinExistence type="predicted"/>
<organism evidence="1 2">
    <name type="scientific">Lutibacter oricola</name>
    <dbReference type="NCBI Taxonomy" id="762486"/>
    <lineage>
        <taxon>Bacteria</taxon>
        <taxon>Pseudomonadati</taxon>
        <taxon>Bacteroidota</taxon>
        <taxon>Flavobacteriia</taxon>
        <taxon>Flavobacteriales</taxon>
        <taxon>Flavobacteriaceae</taxon>
        <taxon>Lutibacter</taxon>
    </lineage>
</organism>
<keyword evidence="2" id="KW-1185">Reference proteome</keyword>
<dbReference type="Proteomes" id="UP000199595">
    <property type="component" value="Unassembled WGS sequence"/>
</dbReference>
<sequence>MTMILKEKEINYHKLKRLIGEPIKSDLKSLKVIGTTSFFLKTFKNKKDSNDSLKIDSKNNFELFENGLLLRSNLSNKISAIPIPVNDLLRIKLIRGKEMINPFPLSPMWILLKLGVSILYARYFQIYKFNEYRIEEMKLIIETIDYGMEMIENSYKFESQQRFFENLNYKDKITIDLNKASC</sequence>
<accession>A0A1H2XYS3</accession>